<dbReference type="Pfam" id="PF00701">
    <property type="entry name" value="DHDPS"/>
    <property type="match status" value="1"/>
</dbReference>
<keyword evidence="7" id="KW-0457">Lysine biosynthesis</keyword>
<dbReference type="EMBL" id="CAFBMX010000003">
    <property type="protein sequence ID" value="CAB4924052.1"/>
    <property type="molecule type" value="Genomic_DNA"/>
</dbReference>
<evidence type="ECO:0000313" key="11">
    <source>
        <dbReference type="EMBL" id="CAB4924052.1"/>
    </source>
</evidence>
<dbReference type="InterPro" id="IPR005263">
    <property type="entry name" value="DapA"/>
</dbReference>
<evidence type="ECO:0000256" key="8">
    <source>
        <dbReference type="ARBA" id="ARBA00023239"/>
    </source>
</evidence>
<evidence type="ECO:0000256" key="5">
    <source>
        <dbReference type="ARBA" id="ARBA00022605"/>
    </source>
</evidence>
<accession>A0A6J7I009</accession>
<dbReference type="GO" id="GO:0019877">
    <property type="term" value="P:diaminopimelate biosynthetic process"/>
    <property type="evidence" value="ECO:0007669"/>
    <property type="project" value="UniProtKB-KW"/>
</dbReference>
<dbReference type="AlphaFoldDB" id="A0A6J7I009"/>
<comment type="catalytic activity">
    <reaction evidence="10">
        <text>L-aspartate 4-semialdehyde + pyruvate = (2S,4S)-4-hydroxy-2,3,4,5-tetrahydrodipicolinate + H2O + H(+)</text>
        <dbReference type="Rhea" id="RHEA:34171"/>
        <dbReference type="ChEBI" id="CHEBI:15361"/>
        <dbReference type="ChEBI" id="CHEBI:15377"/>
        <dbReference type="ChEBI" id="CHEBI:15378"/>
        <dbReference type="ChEBI" id="CHEBI:67139"/>
        <dbReference type="ChEBI" id="CHEBI:537519"/>
        <dbReference type="EC" id="4.3.3.7"/>
    </reaction>
</comment>
<dbReference type="PIRSF" id="PIRSF001365">
    <property type="entry name" value="DHDPS"/>
    <property type="match status" value="1"/>
</dbReference>
<evidence type="ECO:0000256" key="6">
    <source>
        <dbReference type="ARBA" id="ARBA00022915"/>
    </source>
</evidence>
<proteinExistence type="inferred from homology"/>
<dbReference type="SMART" id="SM01130">
    <property type="entry name" value="DHDPS"/>
    <property type="match status" value="1"/>
</dbReference>
<evidence type="ECO:0000256" key="10">
    <source>
        <dbReference type="ARBA" id="ARBA00047836"/>
    </source>
</evidence>
<dbReference type="PRINTS" id="PR00146">
    <property type="entry name" value="DHPICSNTHASE"/>
</dbReference>
<dbReference type="GO" id="GO:0005829">
    <property type="term" value="C:cytosol"/>
    <property type="evidence" value="ECO:0007669"/>
    <property type="project" value="TreeGrafter"/>
</dbReference>
<evidence type="ECO:0000256" key="9">
    <source>
        <dbReference type="ARBA" id="ARBA00023270"/>
    </source>
</evidence>
<name>A0A6J7I009_9ZZZZ</name>
<protein>
    <recommendedName>
        <fullName evidence="3">4-hydroxy-tetrahydrodipicolinate synthase</fullName>
        <ecNumber evidence="3">4.3.3.7</ecNumber>
    </recommendedName>
</protein>
<evidence type="ECO:0000256" key="3">
    <source>
        <dbReference type="ARBA" id="ARBA00012086"/>
    </source>
</evidence>
<dbReference type="HAMAP" id="MF_00418">
    <property type="entry name" value="DapA"/>
    <property type="match status" value="1"/>
</dbReference>
<keyword evidence="5" id="KW-0028">Amino-acid biosynthesis</keyword>
<dbReference type="SUPFAM" id="SSF51569">
    <property type="entry name" value="Aldolase"/>
    <property type="match status" value="1"/>
</dbReference>
<dbReference type="PANTHER" id="PTHR12128">
    <property type="entry name" value="DIHYDRODIPICOLINATE SYNTHASE"/>
    <property type="match status" value="1"/>
</dbReference>
<dbReference type="Gene3D" id="3.20.20.70">
    <property type="entry name" value="Aldolase class I"/>
    <property type="match status" value="1"/>
</dbReference>
<dbReference type="GO" id="GO:0008840">
    <property type="term" value="F:4-hydroxy-tetrahydrodipicolinate synthase activity"/>
    <property type="evidence" value="ECO:0007669"/>
    <property type="project" value="UniProtKB-EC"/>
</dbReference>
<dbReference type="InterPro" id="IPR002220">
    <property type="entry name" value="DapA-like"/>
</dbReference>
<evidence type="ECO:0000256" key="7">
    <source>
        <dbReference type="ARBA" id="ARBA00023154"/>
    </source>
</evidence>
<evidence type="ECO:0000256" key="2">
    <source>
        <dbReference type="ARBA" id="ARBA00005120"/>
    </source>
</evidence>
<dbReference type="InterPro" id="IPR020625">
    <property type="entry name" value="Schiff_base-form_aldolases_AS"/>
</dbReference>
<organism evidence="11">
    <name type="scientific">freshwater metagenome</name>
    <dbReference type="NCBI Taxonomy" id="449393"/>
    <lineage>
        <taxon>unclassified sequences</taxon>
        <taxon>metagenomes</taxon>
        <taxon>ecological metagenomes</taxon>
    </lineage>
</organism>
<reference evidence="11" key="1">
    <citation type="submission" date="2020-05" db="EMBL/GenBank/DDBJ databases">
        <authorList>
            <person name="Chiriac C."/>
            <person name="Salcher M."/>
            <person name="Ghai R."/>
            <person name="Kavagutti S V."/>
        </authorList>
    </citation>
    <scope>NUCLEOTIDE SEQUENCE</scope>
</reference>
<dbReference type="GO" id="GO:0009089">
    <property type="term" value="P:lysine biosynthetic process via diaminopimelate"/>
    <property type="evidence" value="ECO:0007669"/>
    <property type="project" value="UniProtKB-UniPathway"/>
</dbReference>
<dbReference type="PANTHER" id="PTHR12128:SF66">
    <property type="entry name" value="4-HYDROXY-2-OXOGLUTARATE ALDOLASE, MITOCHONDRIAL"/>
    <property type="match status" value="1"/>
</dbReference>
<dbReference type="UniPathway" id="UPA00034">
    <property type="reaction ID" value="UER00017"/>
</dbReference>
<comment type="pathway">
    <text evidence="2">Amino-acid biosynthesis; L-lysine biosynthesis via DAP pathway; (S)-tetrahydrodipicolinate from L-aspartate: step 3/4.</text>
</comment>
<dbReference type="PROSITE" id="PS00666">
    <property type="entry name" value="DHDPS_2"/>
    <property type="match status" value="1"/>
</dbReference>
<keyword evidence="8" id="KW-0456">Lyase</keyword>
<keyword evidence="4" id="KW-0963">Cytoplasm</keyword>
<dbReference type="NCBIfam" id="TIGR00674">
    <property type="entry name" value="dapA"/>
    <property type="match status" value="1"/>
</dbReference>
<gene>
    <name evidence="11" type="ORF">UFOPK3674_00730</name>
</gene>
<keyword evidence="9" id="KW-0704">Schiff base</keyword>
<dbReference type="InterPro" id="IPR013785">
    <property type="entry name" value="Aldolase_TIM"/>
</dbReference>
<keyword evidence="6" id="KW-0220">Diaminopimelate biosynthesis</keyword>
<evidence type="ECO:0000256" key="4">
    <source>
        <dbReference type="ARBA" id="ARBA00022490"/>
    </source>
</evidence>
<dbReference type="EC" id="4.3.3.7" evidence="3"/>
<sequence length="287" mass="30296">MPALGAILTAVITPFREADLSVDEDAFVALLAHLAANGSDGFVVCGTTGEAPTLTDEEHLDLIGLAVREKPAGATIIAGVGSNDTRHALHLTERACELGADALLSVTPYYNRPNRRGILAHYREISRAADRPIVLYNIPQRTGTDLPNDLLAELAQFDHIDAVKQANSANLAQVDGLELYTGNDEDFARTLDMGGVGGILVASHFVGPQMRRMVDEPEQRAAIDATLQPFFAALGVGPLAMTTKAGLNLLGHAAGVPRLPLVPADAAEIAVIREALVSQGLLMKDTA</sequence>
<evidence type="ECO:0000256" key="1">
    <source>
        <dbReference type="ARBA" id="ARBA00003294"/>
    </source>
</evidence>
<comment type="function">
    <text evidence="1">Catalyzes the condensation of (S)-aspartate-beta-semialdehyde [(S)-ASA] and pyruvate to 4-hydroxy-tetrahydrodipicolinate (HTPA).</text>
</comment>
<dbReference type="CDD" id="cd00950">
    <property type="entry name" value="DHDPS"/>
    <property type="match status" value="1"/>
</dbReference>